<dbReference type="AlphaFoldDB" id="A0A1B1ARI0"/>
<dbReference type="RefSeq" id="WP_067300131.1">
    <property type="nucleotide sequence ID" value="NZ_CP016279.1"/>
</dbReference>
<organism evidence="1 3">
    <name type="scientific">Streptomyces griseochromogenes</name>
    <dbReference type="NCBI Taxonomy" id="68214"/>
    <lineage>
        <taxon>Bacteria</taxon>
        <taxon>Bacillati</taxon>
        <taxon>Actinomycetota</taxon>
        <taxon>Actinomycetes</taxon>
        <taxon>Kitasatosporales</taxon>
        <taxon>Streptomycetaceae</taxon>
        <taxon>Streptomyces</taxon>
    </lineage>
</organism>
<sequence>MTTSGNSAAGYTAEEKDILHTSLDQHRDAVLWKLDGLDDEQLRRPMTPTGTTLLGLVKHLASVEYGWFVETFGREPEPLWFDPYESEDMHIAPGETTERIVSFYGRARAAADQVITELPLDAQGHPTWRDHSVSLRWVLVHMIAETARHAGHMDILRELIDGATGAHRPVTQAEKD</sequence>
<name>A0A1B1ARI0_9ACTN</name>
<dbReference type="Proteomes" id="UP000092659">
    <property type="component" value="Chromosome"/>
</dbReference>
<dbReference type="SUPFAM" id="SSF109854">
    <property type="entry name" value="DinB/YfiT-like putative metalloenzymes"/>
    <property type="match status" value="1"/>
</dbReference>
<reference evidence="1 3" key="1">
    <citation type="submission" date="2016-06" db="EMBL/GenBank/DDBJ databases">
        <title>Complete genome sequence of Streptomyces griseochromogenes ATCC 14511, the Blasticidin S producer.</title>
        <authorList>
            <person name="Wu L."/>
        </authorList>
    </citation>
    <scope>NUCLEOTIDE SEQUENCE [LARGE SCALE GENOMIC DNA]</scope>
    <source>
        <strain evidence="1 3">ATCC 14511</strain>
    </source>
</reference>
<dbReference type="InterPro" id="IPR007061">
    <property type="entry name" value="MST-like"/>
</dbReference>
<evidence type="ECO:0000313" key="3">
    <source>
        <dbReference type="Proteomes" id="UP000092659"/>
    </source>
</evidence>
<dbReference type="KEGG" id="sgs:AVL59_05925"/>
<dbReference type="OrthoDB" id="4548523at2"/>
<dbReference type="EMBL" id="JAGGLP010000004">
    <property type="protein sequence ID" value="MBP2049272.1"/>
    <property type="molecule type" value="Genomic_DNA"/>
</dbReference>
<dbReference type="Gene3D" id="1.20.120.450">
    <property type="entry name" value="dinb family like domain"/>
    <property type="match status" value="1"/>
</dbReference>
<reference evidence="2 4" key="2">
    <citation type="submission" date="2021-03" db="EMBL/GenBank/DDBJ databases">
        <title>Genomic Encyclopedia of Type Strains, Phase IV (KMG-IV): sequencing the most valuable type-strain genomes for metagenomic binning, comparative biology and taxonomic classification.</title>
        <authorList>
            <person name="Goeker M."/>
        </authorList>
    </citation>
    <scope>NUCLEOTIDE SEQUENCE [LARGE SCALE GENOMIC DNA]</scope>
    <source>
        <strain evidence="2 4">DSM 40499</strain>
    </source>
</reference>
<proteinExistence type="predicted"/>
<evidence type="ECO:0000313" key="4">
    <source>
        <dbReference type="Proteomes" id="UP001519309"/>
    </source>
</evidence>
<dbReference type="EMBL" id="CP016279">
    <property type="protein sequence ID" value="ANP49183.1"/>
    <property type="molecule type" value="Genomic_DNA"/>
</dbReference>
<dbReference type="STRING" id="68214.AVL59_05925"/>
<accession>A0A1B1ARI0</accession>
<gene>
    <name evidence="1" type="ORF">AVL59_05925</name>
    <name evidence="2" type="ORF">J2Z21_002203</name>
</gene>
<evidence type="ECO:0000313" key="2">
    <source>
        <dbReference type="EMBL" id="MBP2049272.1"/>
    </source>
</evidence>
<keyword evidence="4" id="KW-1185">Reference proteome</keyword>
<dbReference type="Pfam" id="PF04978">
    <property type="entry name" value="MST"/>
    <property type="match status" value="1"/>
</dbReference>
<dbReference type="Proteomes" id="UP001519309">
    <property type="component" value="Unassembled WGS sequence"/>
</dbReference>
<dbReference type="InterPro" id="IPR034660">
    <property type="entry name" value="DinB/YfiT-like"/>
</dbReference>
<protein>
    <submittedName>
        <fullName evidence="2">Damage-inducible protein DinB</fullName>
    </submittedName>
</protein>
<evidence type="ECO:0000313" key="1">
    <source>
        <dbReference type="EMBL" id="ANP49183.1"/>
    </source>
</evidence>